<reference evidence="2 3" key="1">
    <citation type="submission" date="2023-07" db="EMBL/GenBank/DDBJ databases">
        <title>Sorghum-associated microbial communities from plants grown in Nebraska, USA.</title>
        <authorList>
            <person name="Schachtman D."/>
        </authorList>
    </citation>
    <scope>NUCLEOTIDE SEQUENCE [LARGE SCALE GENOMIC DNA]</scope>
    <source>
        <strain evidence="2 3">DS1027</strain>
    </source>
</reference>
<feature type="transmembrane region" description="Helical" evidence="1">
    <location>
        <begin position="29"/>
        <end position="53"/>
    </location>
</feature>
<protein>
    <recommendedName>
        <fullName evidence="4">ABC transporter permease</fullName>
    </recommendedName>
</protein>
<gene>
    <name evidence="2" type="ORF">J2792_002101</name>
</gene>
<comment type="caution">
    <text evidence="2">The sequence shown here is derived from an EMBL/GenBank/DDBJ whole genome shotgun (WGS) entry which is preliminary data.</text>
</comment>
<keyword evidence="3" id="KW-1185">Reference proteome</keyword>
<keyword evidence="1" id="KW-1133">Transmembrane helix</keyword>
<evidence type="ECO:0000313" key="2">
    <source>
        <dbReference type="EMBL" id="MDR6511229.1"/>
    </source>
</evidence>
<proteinExistence type="predicted"/>
<dbReference type="Proteomes" id="UP001184150">
    <property type="component" value="Unassembled WGS sequence"/>
</dbReference>
<evidence type="ECO:0000256" key="1">
    <source>
        <dbReference type="SAM" id="Phobius"/>
    </source>
</evidence>
<accession>A0ABU1MLM2</accession>
<organism evidence="2 3">
    <name type="scientific">Novosphingobium capsulatum</name>
    <dbReference type="NCBI Taxonomy" id="13688"/>
    <lineage>
        <taxon>Bacteria</taxon>
        <taxon>Pseudomonadati</taxon>
        <taxon>Pseudomonadota</taxon>
        <taxon>Alphaproteobacteria</taxon>
        <taxon>Sphingomonadales</taxon>
        <taxon>Sphingomonadaceae</taxon>
        <taxon>Novosphingobium</taxon>
    </lineage>
</organism>
<keyword evidence="1" id="KW-0472">Membrane</keyword>
<dbReference type="EMBL" id="JAVDRD010000004">
    <property type="protein sequence ID" value="MDR6511229.1"/>
    <property type="molecule type" value="Genomic_DNA"/>
</dbReference>
<keyword evidence="1" id="KW-0812">Transmembrane</keyword>
<evidence type="ECO:0008006" key="4">
    <source>
        <dbReference type="Google" id="ProtNLM"/>
    </source>
</evidence>
<sequence length="85" mass="9404">MSLDPPPGPEGRLDRLSAWMRVSKWRQWLVLYPLVMLITVVLLILWIAVAFALNSTDRDAGAVALNYPVLFIRVGQRVGGSGVSL</sequence>
<evidence type="ECO:0000313" key="3">
    <source>
        <dbReference type="Proteomes" id="UP001184150"/>
    </source>
</evidence>
<name>A0ABU1MLM2_9SPHN</name>